<dbReference type="Proteomes" id="UP001178507">
    <property type="component" value="Unassembled WGS sequence"/>
</dbReference>
<evidence type="ECO:0000313" key="2">
    <source>
        <dbReference type="Proteomes" id="UP001178507"/>
    </source>
</evidence>
<evidence type="ECO:0000313" key="1">
    <source>
        <dbReference type="EMBL" id="CAJ1386847.1"/>
    </source>
</evidence>
<dbReference type="AlphaFoldDB" id="A0AA36IHL0"/>
<reference evidence="1" key="1">
    <citation type="submission" date="2023-08" db="EMBL/GenBank/DDBJ databases">
        <authorList>
            <person name="Chen Y."/>
            <person name="Shah S."/>
            <person name="Dougan E. K."/>
            <person name="Thang M."/>
            <person name="Chan C."/>
        </authorList>
    </citation>
    <scope>NUCLEOTIDE SEQUENCE</scope>
</reference>
<keyword evidence="2" id="KW-1185">Reference proteome</keyword>
<comment type="caution">
    <text evidence="1">The sequence shown here is derived from an EMBL/GenBank/DDBJ whole genome shotgun (WGS) entry which is preliminary data.</text>
</comment>
<accession>A0AA36IHL0</accession>
<name>A0AA36IHL0_9DINO</name>
<protein>
    <submittedName>
        <fullName evidence="1">Uncharacterized protein</fullName>
    </submittedName>
</protein>
<dbReference type="EMBL" id="CAUJNA010001424">
    <property type="protein sequence ID" value="CAJ1386847.1"/>
    <property type="molecule type" value="Genomic_DNA"/>
</dbReference>
<organism evidence="1 2">
    <name type="scientific">Effrenium voratum</name>
    <dbReference type="NCBI Taxonomy" id="2562239"/>
    <lineage>
        <taxon>Eukaryota</taxon>
        <taxon>Sar</taxon>
        <taxon>Alveolata</taxon>
        <taxon>Dinophyceae</taxon>
        <taxon>Suessiales</taxon>
        <taxon>Symbiodiniaceae</taxon>
        <taxon>Effrenium</taxon>
    </lineage>
</organism>
<gene>
    <name evidence="1" type="ORF">EVOR1521_LOCUS13039</name>
</gene>
<sequence length="610" mass="66057">MQRCSRPKRRRLGAMLLGAVEPSERLDFFSHPQGEGLLVLDERLCLPGAGNVRIHFHAGSATEQFRLQLLRPFEAEVGAGYQLLEAMELQVEEGLQSLQLPFAFQAKDCLAWQSWRHGVISFHEELAPASVKLLLPGAPLRLSERIEARHFAQVARRYALQLEVDVVPSPASDADEREADAVRRCRWEEIHWALSSAAGSQQLPEGDGIWSMGNRRMCESLGHEFQSGRFSFLGEHLPLQFGLCAPAQCDRNDASEQLLARLAPEAVPLLRQAEFMEMPRWAAGDHWGLVLALLCPALVGLAAEISFSWRAGRCSPCQALRRLFQPRLAQREAQLLRRLGCCLLGLLHLLLGLDVFCAPEPPAFLWRDLDTVLGYVSTQAMLLLSARWAAQAGGPRELCGRLLRKWLRLAPAGLALRLLFCPLPARWRHSGVSARRSAGDTLAVDCRLPRCSSAPTCAEPLEGLPFGGKDVIMAFPEVADVGWFLDDRFDQLLAADAAESCRTPSRRPALGFGAGGAVGLVGAAGGGSVEPKDAVRLPARLGGTPGHCLAAPLSELQRGAAAGVAYPRPAPGAARAAGAGAGGGRGGAVGGGLLRHEESGRSRRLLHRCW</sequence>
<proteinExistence type="predicted"/>